<reference evidence="2 3" key="1">
    <citation type="submission" date="2016-10" db="EMBL/GenBank/DDBJ databases">
        <authorList>
            <person name="de Groot N.N."/>
        </authorList>
    </citation>
    <scope>NUCLEOTIDE SEQUENCE [LARGE SCALE GENOMIC DNA]</scope>
    <source>
        <strain evidence="2 3">DSM 15345</strain>
    </source>
</reference>
<gene>
    <name evidence="1" type="ORF">SAMN05444370_1831</name>
    <name evidence="2" type="ORF">SAMN05444370_1841</name>
</gene>
<evidence type="ECO:0000313" key="3">
    <source>
        <dbReference type="Proteomes" id="UP000198703"/>
    </source>
</evidence>
<accession>A0A1H4GIY9</accession>
<proteinExistence type="predicted"/>
<dbReference type="STRING" id="89524.SAMN05444370_1831"/>
<keyword evidence="3" id="KW-1185">Reference proteome</keyword>
<feature type="non-terminal residue" evidence="2">
    <location>
        <position position="44"/>
    </location>
</feature>
<organism evidence="2 3">
    <name type="scientific">Rubrimonas cliftonensis</name>
    <dbReference type="NCBI Taxonomy" id="89524"/>
    <lineage>
        <taxon>Bacteria</taxon>
        <taxon>Pseudomonadati</taxon>
        <taxon>Pseudomonadota</taxon>
        <taxon>Alphaproteobacteria</taxon>
        <taxon>Rhodobacterales</taxon>
        <taxon>Paracoccaceae</taxon>
        <taxon>Rubrimonas</taxon>
    </lineage>
</organism>
<protein>
    <submittedName>
        <fullName evidence="2">S-(Hydroxymethyl)glutathione dehydrogenase / alcohol dehydrogenase</fullName>
    </submittedName>
</protein>
<dbReference type="EMBL" id="FNQM01000083">
    <property type="protein sequence ID" value="SEB09492.1"/>
    <property type="molecule type" value="Genomic_DNA"/>
</dbReference>
<dbReference type="Gene3D" id="3.90.180.10">
    <property type="entry name" value="Medium-chain alcohol dehydrogenases, catalytic domain"/>
    <property type="match status" value="1"/>
</dbReference>
<name>A0A1H4GIY9_9RHOB</name>
<dbReference type="InterPro" id="IPR011032">
    <property type="entry name" value="GroES-like_sf"/>
</dbReference>
<evidence type="ECO:0000313" key="1">
    <source>
        <dbReference type="EMBL" id="SEB09492.1"/>
    </source>
</evidence>
<evidence type="ECO:0000313" key="2">
    <source>
        <dbReference type="EMBL" id="SEB09566.1"/>
    </source>
</evidence>
<dbReference type="Proteomes" id="UP000198703">
    <property type="component" value="Unassembled WGS sequence"/>
</dbReference>
<dbReference type="SUPFAM" id="SSF50129">
    <property type="entry name" value="GroES-like"/>
    <property type="match status" value="1"/>
</dbReference>
<dbReference type="AlphaFoldDB" id="A0A1H4GIY9"/>
<sequence>MKTRAAVAWEPNRPLEIEEIDLEGPKDGEVLVRIVTTSLCHTDV</sequence>
<dbReference type="EMBL" id="FNQM01000084">
    <property type="protein sequence ID" value="SEB09566.1"/>
    <property type="molecule type" value="Genomic_DNA"/>
</dbReference>